<dbReference type="PANTHER" id="PTHR30026">
    <property type="entry name" value="OUTER MEMBRANE PROTEIN TOLC"/>
    <property type="match status" value="1"/>
</dbReference>
<comment type="subcellular location">
    <subcellularLocation>
        <location evidence="1">Cell outer membrane</location>
    </subcellularLocation>
</comment>
<dbReference type="OrthoDB" id="581172at2"/>
<evidence type="ECO:0008006" key="10">
    <source>
        <dbReference type="Google" id="ProtNLM"/>
    </source>
</evidence>
<keyword evidence="9" id="KW-1185">Reference proteome</keyword>
<evidence type="ECO:0000256" key="6">
    <source>
        <dbReference type="ARBA" id="ARBA00023136"/>
    </source>
</evidence>
<evidence type="ECO:0000313" key="8">
    <source>
        <dbReference type="EMBL" id="RAV98162.1"/>
    </source>
</evidence>
<sequence length="529" mass="61366">MFLYGMNCGDSLMASHQVCTRRHRPQRVQKTNRTKHRQIKKSNGMRRIVITFILLHSLSVLHAQIMRDSVFVLPDSVKPFTIQNFFELIIQHHPVVKQTLLLSETAKQEIRLARGSFDPKIETQFLLKHYNDTEYYRLFDAALKVPTRSPITTTIGVERNTGENLNPEHYISNEYNYRQLYVGIAVPLGKGLLTDERRTTLKQAQLFGDMMEAEQIKLTNKLLLEAAKDYWEWYYSFYNYRLAHSTVTVAEEIFRRTKLNFQGGEVSAIDTVQARITLLERLVNQQESLNSLKNQTLKISTYLWDSLQNPVELPPTYAPAGESDMLLLTSTDVKALVDMAKANHPELRKLNVKLQQLELDRKLFREYMKPQVDLSYYKLNQPFSPEGINSNFTWNDNYKFGLDFSFPIFLRKERAKLEQTKLKLTNTKYDRDLAYRQILNDINTAYNELVNNGLVLQQQRAAVSLYYTLINAEMTNLENGESDLFKINIQQEKLFNAQSKLIKGLAAYEKQKAILYWSAGTSPLSAIGR</sequence>
<proteinExistence type="inferred from homology"/>
<keyword evidence="4" id="KW-1134">Transmembrane beta strand</keyword>
<evidence type="ECO:0000256" key="7">
    <source>
        <dbReference type="ARBA" id="ARBA00023237"/>
    </source>
</evidence>
<evidence type="ECO:0000313" key="9">
    <source>
        <dbReference type="Proteomes" id="UP000251889"/>
    </source>
</evidence>
<dbReference type="GO" id="GO:0009279">
    <property type="term" value="C:cell outer membrane"/>
    <property type="evidence" value="ECO:0007669"/>
    <property type="project" value="UniProtKB-SubCell"/>
</dbReference>
<dbReference type="Gene3D" id="1.20.1600.10">
    <property type="entry name" value="Outer membrane efflux proteins (OEP)"/>
    <property type="match status" value="1"/>
</dbReference>
<dbReference type="GO" id="GO:0015288">
    <property type="term" value="F:porin activity"/>
    <property type="evidence" value="ECO:0007669"/>
    <property type="project" value="TreeGrafter"/>
</dbReference>
<dbReference type="InterPro" id="IPR003423">
    <property type="entry name" value="OMP_efflux"/>
</dbReference>
<comment type="similarity">
    <text evidence="2">Belongs to the outer membrane factor (OMF) (TC 1.B.17) family.</text>
</comment>
<gene>
    <name evidence="8" type="ORF">DQQ10_25180</name>
</gene>
<evidence type="ECO:0000256" key="5">
    <source>
        <dbReference type="ARBA" id="ARBA00022692"/>
    </source>
</evidence>
<protein>
    <recommendedName>
        <fullName evidence="10">TolC family protein</fullName>
    </recommendedName>
</protein>
<evidence type="ECO:0000256" key="3">
    <source>
        <dbReference type="ARBA" id="ARBA00022448"/>
    </source>
</evidence>
<dbReference type="EMBL" id="QMFY01000021">
    <property type="protein sequence ID" value="RAV98162.1"/>
    <property type="molecule type" value="Genomic_DNA"/>
</dbReference>
<dbReference type="GO" id="GO:1990281">
    <property type="term" value="C:efflux pump complex"/>
    <property type="evidence" value="ECO:0007669"/>
    <property type="project" value="TreeGrafter"/>
</dbReference>
<evidence type="ECO:0000256" key="2">
    <source>
        <dbReference type="ARBA" id="ARBA00007613"/>
    </source>
</evidence>
<dbReference type="InterPro" id="IPR051906">
    <property type="entry name" value="TolC-like"/>
</dbReference>
<name>A0A364XV07_9BACT</name>
<accession>A0A364XV07</accession>
<evidence type="ECO:0000256" key="1">
    <source>
        <dbReference type="ARBA" id="ARBA00004442"/>
    </source>
</evidence>
<keyword evidence="5" id="KW-0812">Transmembrane</keyword>
<keyword evidence="7" id="KW-0998">Cell outer membrane</keyword>
<keyword evidence="6" id="KW-0472">Membrane</keyword>
<organism evidence="8 9">
    <name type="scientific">Pseudochryseolinea flava</name>
    <dbReference type="NCBI Taxonomy" id="2059302"/>
    <lineage>
        <taxon>Bacteria</taxon>
        <taxon>Pseudomonadati</taxon>
        <taxon>Bacteroidota</taxon>
        <taxon>Cytophagia</taxon>
        <taxon>Cytophagales</taxon>
        <taxon>Fulvivirgaceae</taxon>
        <taxon>Pseudochryseolinea</taxon>
    </lineage>
</organism>
<reference evidence="8 9" key="1">
    <citation type="submission" date="2018-06" db="EMBL/GenBank/DDBJ databases">
        <title>Chryseolinea flavus sp. nov., a member of the phylum Bacteroidetes isolated from soil.</title>
        <authorList>
            <person name="Li Y."/>
            <person name="Wang J."/>
        </authorList>
    </citation>
    <scope>NUCLEOTIDE SEQUENCE [LARGE SCALE GENOMIC DNA]</scope>
    <source>
        <strain evidence="8 9">SDU1-6</strain>
    </source>
</reference>
<dbReference type="Proteomes" id="UP000251889">
    <property type="component" value="Unassembled WGS sequence"/>
</dbReference>
<dbReference type="Pfam" id="PF02321">
    <property type="entry name" value="OEP"/>
    <property type="match status" value="1"/>
</dbReference>
<dbReference type="AlphaFoldDB" id="A0A364XV07"/>
<evidence type="ECO:0000256" key="4">
    <source>
        <dbReference type="ARBA" id="ARBA00022452"/>
    </source>
</evidence>
<dbReference type="PANTHER" id="PTHR30026:SF21">
    <property type="entry name" value="SLR1270 PROTEIN"/>
    <property type="match status" value="1"/>
</dbReference>
<keyword evidence="3" id="KW-0813">Transport</keyword>
<dbReference type="GO" id="GO:0015562">
    <property type="term" value="F:efflux transmembrane transporter activity"/>
    <property type="evidence" value="ECO:0007669"/>
    <property type="project" value="InterPro"/>
</dbReference>
<comment type="caution">
    <text evidence="8">The sequence shown here is derived from an EMBL/GenBank/DDBJ whole genome shotgun (WGS) entry which is preliminary data.</text>
</comment>
<dbReference type="SUPFAM" id="SSF56954">
    <property type="entry name" value="Outer membrane efflux proteins (OEP)"/>
    <property type="match status" value="1"/>
</dbReference>